<dbReference type="InterPro" id="IPR044802">
    <property type="entry name" value="NADKc-like"/>
</dbReference>
<dbReference type="Gene3D" id="3.40.50.300">
    <property type="entry name" value="P-loop containing nucleotide triphosphate hydrolases"/>
    <property type="match status" value="1"/>
</dbReference>
<evidence type="ECO:0000256" key="2">
    <source>
        <dbReference type="ARBA" id="ARBA00022840"/>
    </source>
</evidence>
<evidence type="ECO:0000313" key="6">
    <source>
        <dbReference type="Proteomes" id="UP000051952"/>
    </source>
</evidence>
<feature type="region of interest" description="Disordered" evidence="3">
    <location>
        <begin position="1"/>
        <end position="35"/>
    </location>
</feature>
<protein>
    <recommendedName>
        <fullName evidence="4">Zeta toxin domain-containing protein</fullName>
    </recommendedName>
</protein>
<evidence type="ECO:0000313" key="5">
    <source>
        <dbReference type="EMBL" id="CUG06355.1"/>
    </source>
</evidence>
<feature type="compositionally biased region" description="Low complexity" evidence="3">
    <location>
        <begin position="8"/>
        <end position="19"/>
    </location>
</feature>
<feature type="domain" description="Zeta toxin" evidence="4">
    <location>
        <begin position="966"/>
        <end position="1068"/>
    </location>
</feature>
<feature type="region of interest" description="Disordered" evidence="3">
    <location>
        <begin position="227"/>
        <end position="354"/>
    </location>
</feature>
<feature type="compositionally biased region" description="Basic and acidic residues" evidence="3">
    <location>
        <begin position="305"/>
        <end position="314"/>
    </location>
</feature>
<evidence type="ECO:0000256" key="3">
    <source>
        <dbReference type="SAM" id="MobiDB-lite"/>
    </source>
</evidence>
<feature type="compositionally biased region" description="Polar residues" evidence="3">
    <location>
        <begin position="20"/>
        <end position="35"/>
    </location>
</feature>
<keyword evidence="2" id="KW-0067">ATP-binding</keyword>
<organism evidence="5 6">
    <name type="scientific">Bodo saltans</name>
    <name type="common">Flagellated protozoan</name>
    <dbReference type="NCBI Taxonomy" id="75058"/>
    <lineage>
        <taxon>Eukaryota</taxon>
        <taxon>Discoba</taxon>
        <taxon>Euglenozoa</taxon>
        <taxon>Kinetoplastea</taxon>
        <taxon>Metakinetoplastina</taxon>
        <taxon>Eubodonida</taxon>
        <taxon>Bodonidae</taxon>
        <taxon>Bodo</taxon>
    </lineage>
</organism>
<reference evidence="6" key="1">
    <citation type="submission" date="2015-09" db="EMBL/GenBank/DDBJ databases">
        <authorList>
            <consortium name="Pathogen Informatics"/>
        </authorList>
    </citation>
    <scope>NUCLEOTIDE SEQUENCE [LARGE SCALE GENOMIC DNA]</scope>
    <source>
        <strain evidence="6">Lake Konstanz</strain>
    </source>
</reference>
<dbReference type="PANTHER" id="PTHR31153:SF1">
    <property type="entry name" value="CALMODULIN CALCIUM-DEPENDENT NAD KINASE"/>
    <property type="match status" value="1"/>
</dbReference>
<dbReference type="InterPro" id="IPR036249">
    <property type="entry name" value="Thioredoxin-like_sf"/>
</dbReference>
<evidence type="ECO:0000256" key="1">
    <source>
        <dbReference type="ARBA" id="ARBA00022741"/>
    </source>
</evidence>
<accession>A0A0S4IWN4</accession>
<keyword evidence="1" id="KW-0547">Nucleotide-binding</keyword>
<evidence type="ECO:0000259" key="4">
    <source>
        <dbReference type="Pfam" id="PF06414"/>
    </source>
</evidence>
<feature type="region of interest" description="Disordered" evidence="3">
    <location>
        <begin position="387"/>
        <end position="413"/>
    </location>
</feature>
<feature type="region of interest" description="Disordered" evidence="3">
    <location>
        <begin position="787"/>
        <end position="822"/>
    </location>
</feature>
<feature type="region of interest" description="Disordered" evidence="3">
    <location>
        <begin position="1229"/>
        <end position="1270"/>
    </location>
</feature>
<gene>
    <name evidence="5" type="ORF">BSAL_72390</name>
</gene>
<feature type="compositionally biased region" description="Low complexity" evidence="3">
    <location>
        <begin position="1242"/>
        <end position="1270"/>
    </location>
</feature>
<dbReference type="SUPFAM" id="SSF52833">
    <property type="entry name" value="Thioredoxin-like"/>
    <property type="match status" value="1"/>
</dbReference>
<dbReference type="InterPro" id="IPR027417">
    <property type="entry name" value="P-loop_NTPase"/>
</dbReference>
<name>A0A0S4IWN4_BODSA</name>
<dbReference type="SUPFAM" id="SSF52540">
    <property type="entry name" value="P-loop containing nucleoside triphosphate hydrolases"/>
    <property type="match status" value="1"/>
</dbReference>
<feature type="compositionally biased region" description="Basic and acidic residues" evidence="3">
    <location>
        <begin position="231"/>
        <end position="243"/>
    </location>
</feature>
<dbReference type="AlphaFoldDB" id="A0A0S4IWN4"/>
<dbReference type="Proteomes" id="UP000051952">
    <property type="component" value="Unassembled WGS sequence"/>
</dbReference>
<feature type="compositionally biased region" description="Low complexity" evidence="3">
    <location>
        <begin position="262"/>
        <end position="273"/>
    </location>
</feature>
<feature type="compositionally biased region" description="Polar residues" evidence="3">
    <location>
        <begin position="499"/>
        <end position="511"/>
    </location>
</feature>
<keyword evidence="6" id="KW-1185">Reference proteome</keyword>
<dbReference type="InterPro" id="IPR010488">
    <property type="entry name" value="Zeta_toxin_domain"/>
</dbReference>
<dbReference type="PANTHER" id="PTHR31153">
    <property type="entry name" value="CALMODULIN CALCIUM-DEPENDENT NAD KINASE"/>
    <property type="match status" value="1"/>
</dbReference>
<feature type="compositionally biased region" description="Low complexity" evidence="3">
    <location>
        <begin position="799"/>
        <end position="810"/>
    </location>
</feature>
<feature type="compositionally biased region" description="Low complexity" evidence="3">
    <location>
        <begin position="322"/>
        <end position="343"/>
    </location>
</feature>
<dbReference type="Pfam" id="PF06414">
    <property type="entry name" value="Zeta_toxin"/>
    <property type="match status" value="1"/>
</dbReference>
<sequence>MDSNVKLSPSSSNNHPSASRAKSPTSGACSSTGMTWSGSETPIMSAIVQQAHDQQVADGNTVQPRPSPTQPFGEYVATSMFLGDRSPIGLVAACAATLYLTRENPKLLETLVDVFATEFPVHKRDIITRFQGIAERKRIRLESTKARTCVAAAAALSPSGSSSALDEGESRGFHYHEDPVVSSTVPPVTLTTAPSSPAVVLVGRAHQQHHHHNHANDEEIIHNASLEEDERASTKSPDGDEGHVSMGPKKRTLLPRDPSVATSGTPSTITGSSNDPPSVNRTTSYQLVDETGVNRTTSYQLAEDSPSHHFDPHHQPPPPPALALMPDDAGSSSQQQVTATASSHLPPAAEQHPPRPILSREVADVHDKVGLNDDVVTLARCLQHRRESSSPACSGGDGHSGPSSPTNASSHSTIQPLFRERTCDLLANPEMISNFFFTMVQGLVNLYFSYNWDVVDDVLQINQEYLRYVEEKLIPRVLRWVRTKDPALAARGLEEYENQRASNKKSTSSNGPAKANPLKAETSAMTDDHPATAEWLDFHGSTDSLTVGEMDSRATSQLWQQPSSSSSVFFSGKESAQLGDVIPSTEGDDQLLSVTPPLREEKTSKENGSTSSGIIGGDASTMPFKFVTSDNVSEFLYLARDSPQRPLVLFFHVPFSQPSCTMWDVLSTVQRRCADSPTAPIIGLVQGVTEVELADTFTVTWYPTVILIPSGNEHYVQVLSLIDRCTAATHRQQLHQAYDDIRMNCLAASSHEFEEDIPASSTSPRGEAAPKHFQGFPCAQQFDSEDEAELEAAHISSDNNNHNGGATTTAPRRSVTPPSVSTSRCCERANEIQQEMSLLESIVGLRGTTPSRSRSPARDISTALTQEHHGEGVIFFRFPEKGIVMTDPVMEWIKGEGKVEAKQRKVKAWITRLVALTAQMKFKPMRQLHSAVVMLRRLQGSGTKENGGNHLIIKDDGQIEFEATSKAHTSAEDPPFFIFLGGGMAAGKTTAATALTRSEWWEAHKDQVVVVDADTFKMADPIRKTKPSDLHEQSTKYAEKLLVTALNQGRSVIFDGTMMWAPFVEQTAAMVREAHTHYFSMGPGFDEKLNIEQYWERGNARSVPLEVPYHILFLAITVEPHEAVPRGILRGVTTGRTVPIRSQLRSFRLFSEGFERYASLCDEVTLYNNNIRVDLEQGQLPPRILHKDSKDQEIVVEDAQAYENFRRHRTINDRATCCDEIYHPAAAATTPTPADGFGRRASFSSSFTTSTPPKASKPFSSSGSYSSVKL</sequence>
<dbReference type="GO" id="GO:0016301">
    <property type="term" value="F:kinase activity"/>
    <property type="evidence" value="ECO:0007669"/>
    <property type="project" value="InterPro"/>
</dbReference>
<feature type="region of interest" description="Disordered" evidence="3">
    <location>
        <begin position="581"/>
        <end position="614"/>
    </location>
</feature>
<proteinExistence type="predicted"/>
<dbReference type="EMBL" id="CYKH01000584">
    <property type="protein sequence ID" value="CUG06355.1"/>
    <property type="molecule type" value="Genomic_DNA"/>
</dbReference>
<dbReference type="GO" id="GO:0005524">
    <property type="term" value="F:ATP binding"/>
    <property type="evidence" value="ECO:0007669"/>
    <property type="project" value="UniProtKB-KW"/>
</dbReference>
<feature type="compositionally biased region" description="Polar residues" evidence="3">
    <location>
        <begin position="274"/>
        <end position="286"/>
    </location>
</feature>
<feature type="region of interest" description="Disordered" evidence="3">
    <location>
        <begin position="497"/>
        <end position="526"/>
    </location>
</feature>
<dbReference type="VEuPathDB" id="TriTrypDB:BSAL_72390"/>
<dbReference type="OrthoDB" id="10267859at2759"/>